<name>A0A8S1IP24_9CHLO</name>
<dbReference type="GO" id="GO:0045944">
    <property type="term" value="P:positive regulation of transcription by RNA polymerase II"/>
    <property type="evidence" value="ECO:0007669"/>
    <property type="project" value="TreeGrafter"/>
</dbReference>
<evidence type="ECO:0000256" key="5">
    <source>
        <dbReference type="ARBA" id="ARBA00023242"/>
    </source>
</evidence>
<dbReference type="InterPro" id="IPR000679">
    <property type="entry name" value="Znf_GATA"/>
</dbReference>
<comment type="subcellular location">
    <subcellularLocation>
        <location evidence="1">Nucleus</location>
    </subcellularLocation>
</comment>
<proteinExistence type="predicted"/>
<protein>
    <recommendedName>
        <fullName evidence="9">GATA-type domain-containing protein</fullName>
    </recommendedName>
</protein>
<organism evidence="10 11">
    <name type="scientific">Ostreobium quekettii</name>
    <dbReference type="NCBI Taxonomy" id="121088"/>
    <lineage>
        <taxon>Eukaryota</taxon>
        <taxon>Viridiplantae</taxon>
        <taxon>Chlorophyta</taxon>
        <taxon>core chlorophytes</taxon>
        <taxon>Ulvophyceae</taxon>
        <taxon>TCBD clade</taxon>
        <taxon>Bryopsidales</taxon>
        <taxon>Ostreobineae</taxon>
        <taxon>Ostreobiaceae</taxon>
        <taxon>Ostreobium</taxon>
    </lineage>
</organism>
<dbReference type="PANTHER" id="PTHR10071:SF281">
    <property type="entry name" value="BOX A-BINDING FACTOR-RELATED"/>
    <property type="match status" value="1"/>
</dbReference>
<dbReference type="CDD" id="cd00202">
    <property type="entry name" value="ZnF_GATA"/>
    <property type="match status" value="1"/>
</dbReference>
<dbReference type="Pfam" id="PF00320">
    <property type="entry name" value="GATA"/>
    <property type="match status" value="1"/>
</dbReference>
<dbReference type="EMBL" id="CAJHUC010000531">
    <property type="protein sequence ID" value="CAD7696712.1"/>
    <property type="molecule type" value="Genomic_DNA"/>
</dbReference>
<evidence type="ECO:0000256" key="4">
    <source>
        <dbReference type="ARBA" id="ARBA00022833"/>
    </source>
</evidence>
<keyword evidence="11" id="KW-1185">Reference proteome</keyword>
<dbReference type="SUPFAM" id="SSF57716">
    <property type="entry name" value="Glucocorticoid receptor-like (DNA-binding domain)"/>
    <property type="match status" value="1"/>
</dbReference>
<feature type="compositionally biased region" description="Basic and acidic residues" evidence="8">
    <location>
        <begin position="251"/>
        <end position="266"/>
    </location>
</feature>
<dbReference type="GO" id="GO:0005634">
    <property type="term" value="C:nucleus"/>
    <property type="evidence" value="ECO:0007669"/>
    <property type="project" value="UniProtKB-SubCell"/>
</dbReference>
<evidence type="ECO:0000256" key="6">
    <source>
        <dbReference type="PROSITE-ProRule" id="PRU00094"/>
    </source>
</evidence>
<dbReference type="InterPro" id="IPR039355">
    <property type="entry name" value="Transcription_factor_GATA"/>
</dbReference>
<dbReference type="SMART" id="SM00401">
    <property type="entry name" value="ZnF_GATA"/>
    <property type="match status" value="1"/>
</dbReference>
<feature type="coiled-coil region" evidence="7">
    <location>
        <begin position="320"/>
        <end position="347"/>
    </location>
</feature>
<feature type="region of interest" description="Disordered" evidence="8">
    <location>
        <begin position="240"/>
        <end position="267"/>
    </location>
</feature>
<feature type="region of interest" description="Disordered" evidence="8">
    <location>
        <begin position="127"/>
        <end position="147"/>
    </location>
</feature>
<comment type="caution">
    <text evidence="10">The sequence shown here is derived from an EMBL/GenBank/DDBJ whole genome shotgun (WGS) entry which is preliminary data.</text>
</comment>
<accession>A0A8S1IP24</accession>
<dbReference type="InterPro" id="IPR013088">
    <property type="entry name" value="Znf_NHR/GATA"/>
</dbReference>
<sequence length="502" mass="52140">MDGSSGVAIAVPCLVLSPAGPSLPANGKGAAGAGATVPSADGLLGPASPLVKSSVGEVAMINTHESASSVGGSPVRVPGLDGADGIRIALVRTETGEAVPVVIGGAPGAENDPDLAASVIRLCSTASEAGGKPGVQGAKGAVPAGWSDESERLAQYNETVTLLMQTEPGDKDSTTSEATNQDSNSNSSGGDTGSEAPAVDLGSKWPEAAARAPALAHGGWHGARRFLGTRGPWLGSRMAIGQGQQGNGDGKMGERRPGRADVRGPDCEDGGVGAMLRAVEAGLRTMRPTAAALAGMGDGRSDAERDLKAHGEGVGVACYVACQQLESKQQQEQRKQAREQQQQQQQLALCWHAYLSGLYNGYGLASGPASGPPAPRSPPPFSTLQHRPLPSGWVLNTSTPANIKEVQEAEDDDHVAGFDYCGQKRFRAEEEMHCIKLRLTKKGRKRVEDRVCSNCCTRTTPFWRKDRHSGKPLCNACGLYFSKNDVPRPVSLWRNAGGSGDP</sequence>
<gene>
    <name evidence="10" type="ORF">OSTQU699_LOCUS2073</name>
</gene>
<dbReference type="OrthoDB" id="2162994at2759"/>
<dbReference type="Gene3D" id="3.30.50.10">
    <property type="entry name" value="Erythroid Transcription Factor GATA-1, subunit A"/>
    <property type="match status" value="1"/>
</dbReference>
<evidence type="ECO:0000313" key="10">
    <source>
        <dbReference type="EMBL" id="CAD7696712.1"/>
    </source>
</evidence>
<dbReference type="PROSITE" id="PS00344">
    <property type="entry name" value="GATA_ZN_FINGER_1"/>
    <property type="match status" value="1"/>
</dbReference>
<evidence type="ECO:0000256" key="1">
    <source>
        <dbReference type="ARBA" id="ARBA00004123"/>
    </source>
</evidence>
<dbReference type="Proteomes" id="UP000708148">
    <property type="component" value="Unassembled WGS sequence"/>
</dbReference>
<evidence type="ECO:0000256" key="3">
    <source>
        <dbReference type="ARBA" id="ARBA00022771"/>
    </source>
</evidence>
<dbReference type="GO" id="GO:0000978">
    <property type="term" value="F:RNA polymerase II cis-regulatory region sequence-specific DNA binding"/>
    <property type="evidence" value="ECO:0007669"/>
    <property type="project" value="TreeGrafter"/>
</dbReference>
<evidence type="ECO:0000256" key="2">
    <source>
        <dbReference type="ARBA" id="ARBA00022723"/>
    </source>
</evidence>
<dbReference type="GO" id="GO:0000122">
    <property type="term" value="P:negative regulation of transcription by RNA polymerase II"/>
    <property type="evidence" value="ECO:0007669"/>
    <property type="project" value="TreeGrafter"/>
</dbReference>
<dbReference type="AlphaFoldDB" id="A0A8S1IP24"/>
<dbReference type="PROSITE" id="PS50114">
    <property type="entry name" value="GATA_ZN_FINGER_2"/>
    <property type="match status" value="1"/>
</dbReference>
<keyword evidence="7" id="KW-0175">Coiled coil</keyword>
<feature type="region of interest" description="Disordered" evidence="8">
    <location>
        <begin position="167"/>
        <end position="200"/>
    </location>
</feature>
<feature type="compositionally biased region" description="Low complexity" evidence="8">
    <location>
        <begin position="179"/>
        <end position="189"/>
    </location>
</feature>
<reference evidence="10" key="1">
    <citation type="submission" date="2020-12" db="EMBL/GenBank/DDBJ databases">
        <authorList>
            <person name="Iha C."/>
        </authorList>
    </citation>
    <scope>NUCLEOTIDE SEQUENCE</scope>
</reference>
<keyword evidence="4" id="KW-0862">Zinc</keyword>
<dbReference type="GO" id="GO:0008270">
    <property type="term" value="F:zinc ion binding"/>
    <property type="evidence" value="ECO:0007669"/>
    <property type="project" value="UniProtKB-KW"/>
</dbReference>
<evidence type="ECO:0000256" key="7">
    <source>
        <dbReference type="SAM" id="Coils"/>
    </source>
</evidence>
<feature type="domain" description="GATA-type" evidence="9">
    <location>
        <begin position="446"/>
        <end position="500"/>
    </location>
</feature>
<dbReference type="GO" id="GO:0000981">
    <property type="term" value="F:DNA-binding transcription factor activity, RNA polymerase II-specific"/>
    <property type="evidence" value="ECO:0007669"/>
    <property type="project" value="TreeGrafter"/>
</dbReference>
<keyword evidence="2" id="KW-0479">Metal-binding</keyword>
<evidence type="ECO:0000313" key="11">
    <source>
        <dbReference type="Proteomes" id="UP000708148"/>
    </source>
</evidence>
<dbReference type="PANTHER" id="PTHR10071">
    <property type="entry name" value="TRANSCRIPTION FACTOR GATA FAMILY MEMBER"/>
    <property type="match status" value="1"/>
</dbReference>
<evidence type="ECO:0000256" key="8">
    <source>
        <dbReference type="SAM" id="MobiDB-lite"/>
    </source>
</evidence>
<evidence type="ECO:0000259" key="9">
    <source>
        <dbReference type="PROSITE" id="PS50114"/>
    </source>
</evidence>
<keyword evidence="3 6" id="KW-0863">Zinc-finger</keyword>
<keyword evidence="5" id="KW-0539">Nucleus</keyword>